<organism evidence="1 2">
    <name type="scientific">Sphaerobolus stellatus (strain SS14)</name>
    <dbReference type="NCBI Taxonomy" id="990650"/>
    <lineage>
        <taxon>Eukaryota</taxon>
        <taxon>Fungi</taxon>
        <taxon>Dikarya</taxon>
        <taxon>Basidiomycota</taxon>
        <taxon>Agaricomycotina</taxon>
        <taxon>Agaricomycetes</taxon>
        <taxon>Phallomycetidae</taxon>
        <taxon>Geastrales</taxon>
        <taxon>Sphaerobolaceae</taxon>
        <taxon>Sphaerobolus</taxon>
    </lineage>
</organism>
<name>A0A0C9W3C8_SPHS4</name>
<dbReference type="Proteomes" id="UP000054279">
    <property type="component" value="Unassembled WGS sequence"/>
</dbReference>
<evidence type="ECO:0000313" key="1">
    <source>
        <dbReference type="EMBL" id="KIJ46280.1"/>
    </source>
</evidence>
<proteinExistence type="predicted"/>
<dbReference type="EMBL" id="KN837108">
    <property type="protein sequence ID" value="KIJ46280.1"/>
    <property type="molecule type" value="Genomic_DNA"/>
</dbReference>
<accession>A0A0C9W3C8</accession>
<sequence>METKWLSASIGYVVWGIFVEGYERESAPSRSPYEQARFQVLDEKKQVWQNVKFLHNTLSMKSKLDAPVGLEGWAGWLQIAEIDFALEDLATTDVFWDFSKIISSTAR</sequence>
<dbReference type="HOGENOM" id="CLU_2211656_0_0_1"/>
<reference evidence="1 2" key="1">
    <citation type="submission" date="2014-06" db="EMBL/GenBank/DDBJ databases">
        <title>Evolutionary Origins and Diversification of the Mycorrhizal Mutualists.</title>
        <authorList>
            <consortium name="DOE Joint Genome Institute"/>
            <consortium name="Mycorrhizal Genomics Consortium"/>
            <person name="Kohler A."/>
            <person name="Kuo A."/>
            <person name="Nagy L.G."/>
            <person name="Floudas D."/>
            <person name="Copeland A."/>
            <person name="Barry K.W."/>
            <person name="Cichocki N."/>
            <person name="Veneault-Fourrey C."/>
            <person name="LaButti K."/>
            <person name="Lindquist E.A."/>
            <person name="Lipzen A."/>
            <person name="Lundell T."/>
            <person name="Morin E."/>
            <person name="Murat C."/>
            <person name="Riley R."/>
            <person name="Ohm R."/>
            <person name="Sun H."/>
            <person name="Tunlid A."/>
            <person name="Henrissat B."/>
            <person name="Grigoriev I.V."/>
            <person name="Hibbett D.S."/>
            <person name="Martin F."/>
        </authorList>
    </citation>
    <scope>NUCLEOTIDE SEQUENCE [LARGE SCALE GENOMIC DNA]</scope>
    <source>
        <strain evidence="1 2">SS14</strain>
    </source>
</reference>
<gene>
    <name evidence="1" type="ORF">M422DRAFT_250329</name>
</gene>
<protein>
    <submittedName>
        <fullName evidence="1">Uncharacterized protein</fullName>
    </submittedName>
</protein>
<keyword evidence="2" id="KW-1185">Reference proteome</keyword>
<dbReference type="AlphaFoldDB" id="A0A0C9W3C8"/>
<evidence type="ECO:0000313" key="2">
    <source>
        <dbReference type="Proteomes" id="UP000054279"/>
    </source>
</evidence>